<dbReference type="HOGENOM" id="CLU_025221_0_0_1"/>
<dbReference type="CDD" id="cd15542">
    <property type="entry name" value="PHD_UBR7"/>
    <property type="match status" value="1"/>
</dbReference>
<protein>
    <recommendedName>
        <fullName evidence="6">UBR-type domain-containing protein</fullName>
    </recommendedName>
</protein>
<dbReference type="Pfam" id="PF02207">
    <property type="entry name" value="zf-UBR"/>
    <property type="match status" value="1"/>
</dbReference>
<dbReference type="InterPro" id="IPR001965">
    <property type="entry name" value="Znf_PHD"/>
</dbReference>
<dbReference type="Proteomes" id="UP000017836">
    <property type="component" value="Unassembled WGS sequence"/>
</dbReference>
<evidence type="ECO:0000256" key="3">
    <source>
        <dbReference type="ARBA" id="ARBA00022833"/>
    </source>
</evidence>
<dbReference type="SMART" id="SM00396">
    <property type="entry name" value="ZnF_UBR1"/>
    <property type="match status" value="1"/>
</dbReference>
<keyword evidence="1" id="KW-0479">Metal-binding</keyword>
<dbReference type="OMA" id="GAMVYNH"/>
<dbReference type="InterPro" id="IPR040204">
    <property type="entry name" value="UBR7"/>
</dbReference>
<dbReference type="FunFam" id="3.30.40.10:FF:000439">
    <property type="entry name" value="Putative E3 ubiquitin-protein ligase UBR7"/>
    <property type="match status" value="1"/>
</dbReference>
<evidence type="ECO:0000259" key="6">
    <source>
        <dbReference type="PROSITE" id="PS51157"/>
    </source>
</evidence>
<feature type="zinc finger region" description="UBR-type" evidence="4">
    <location>
        <begin position="39"/>
        <end position="109"/>
    </location>
</feature>
<dbReference type="PROSITE" id="PS51157">
    <property type="entry name" value="ZF_UBR"/>
    <property type="match status" value="1"/>
</dbReference>
<dbReference type="EMBL" id="KI392560">
    <property type="protein sequence ID" value="ERN14147.1"/>
    <property type="molecule type" value="Genomic_DNA"/>
</dbReference>
<sequence length="462" mass="51824">MADAFEDEVEQTITIDEYIKGVEAQELEADLVLGGDEGEECTYIKGYMKRQAVFSCLTCTPAGNAGVCTACCLSCHDGHEVVELWTKRKFRCDCGNSKFGEFFCKRFAAKDPENTENSYNQNFKGSYCTCGRPYPDLDAEEQVEMIQCCICEDWFHENHLGLESGDEIPRDEEGEPLYEEFICQDCSIKLPFLLFYPPDIWARAKQANGAPSNIKEQSHENVLSGSPVKVKSSLSSSDNPEISNDMEKSGISNADNDVSEKNCGKELSKSLGKLEKCEIGSSENPKVNISSKIVDSNEITADDNAKKENAGLKQENGCLDDNGLGPKCFVGVGLKTPFTERDKKPLFLLKNWRDILCRCVSCQNIYTEKGIRFLLDKEDSMEEYEKIGKQKREEKLQQQEGVEMNFLNNLGRVQQIEILSGIADMKNELHAFLGNLDPSKPVTSADVQQVFENLAKKRQRLQ</sequence>
<feature type="compositionally biased region" description="Low complexity" evidence="5">
    <location>
        <begin position="222"/>
        <end position="237"/>
    </location>
</feature>
<organism evidence="7 8">
    <name type="scientific">Amborella trichopoda</name>
    <dbReference type="NCBI Taxonomy" id="13333"/>
    <lineage>
        <taxon>Eukaryota</taxon>
        <taxon>Viridiplantae</taxon>
        <taxon>Streptophyta</taxon>
        <taxon>Embryophyta</taxon>
        <taxon>Tracheophyta</taxon>
        <taxon>Spermatophyta</taxon>
        <taxon>Magnoliopsida</taxon>
        <taxon>Amborellales</taxon>
        <taxon>Amborellaceae</taxon>
        <taxon>Amborella</taxon>
    </lineage>
</organism>
<dbReference type="AlphaFoldDB" id="W1PVU0"/>
<dbReference type="InterPro" id="IPR013083">
    <property type="entry name" value="Znf_RING/FYVE/PHD"/>
</dbReference>
<proteinExistence type="predicted"/>
<gene>
    <name evidence="7" type="ORF">AMTR_s00021p00250860</name>
</gene>
<dbReference type="eggNOG" id="KOG2752">
    <property type="taxonomic scope" value="Eukaryota"/>
</dbReference>
<dbReference type="GO" id="GO:0008270">
    <property type="term" value="F:zinc ion binding"/>
    <property type="evidence" value="ECO:0007669"/>
    <property type="project" value="UniProtKB-KW"/>
</dbReference>
<feature type="region of interest" description="Disordered" evidence="5">
    <location>
        <begin position="212"/>
        <end position="261"/>
    </location>
</feature>
<evidence type="ECO:0000256" key="1">
    <source>
        <dbReference type="ARBA" id="ARBA00022723"/>
    </source>
</evidence>
<dbReference type="CDD" id="cd19677">
    <property type="entry name" value="UBR-box_UBR7"/>
    <property type="match status" value="1"/>
</dbReference>
<evidence type="ECO:0000313" key="8">
    <source>
        <dbReference type="Proteomes" id="UP000017836"/>
    </source>
</evidence>
<dbReference type="SUPFAM" id="SSF57903">
    <property type="entry name" value="FYVE/PHD zinc finger"/>
    <property type="match status" value="1"/>
</dbReference>
<reference evidence="8" key="1">
    <citation type="journal article" date="2013" name="Science">
        <title>The Amborella genome and the evolution of flowering plants.</title>
        <authorList>
            <consortium name="Amborella Genome Project"/>
        </authorList>
    </citation>
    <scope>NUCLEOTIDE SEQUENCE [LARGE SCALE GENOMIC DNA]</scope>
</reference>
<keyword evidence="3" id="KW-0862">Zinc</keyword>
<evidence type="ECO:0000256" key="4">
    <source>
        <dbReference type="PROSITE-ProRule" id="PRU00508"/>
    </source>
</evidence>
<evidence type="ECO:0000256" key="5">
    <source>
        <dbReference type="SAM" id="MobiDB-lite"/>
    </source>
</evidence>
<dbReference type="SMART" id="SM00249">
    <property type="entry name" value="PHD"/>
    <property type="match status" value="1"/>
</dbReference>
<dbReference type="PANTHER" id="PTHR13513:SF9">
    <property type="entry name" value="E3 UBIQUITIN-PROTEIN LIGASE UBR7-RELATED"/>
    <property type="match status" value="1"/>
</dbReference>
<dbReference type="KEGG" id="atr:18442400"/>
<dbReference type="Gramene" id="ERN14147">
    <property type="protein sequence ID" value="ERN14147"/>
    <property type="gene ID" value="AMTR_s00021p00250860"/>
</dbReference>
<dbReference type="GO" id="GO:0061630">
    <property type="term" value="F:ubiquitin protein ligase activity"/>
    <property type="evidence" value="ECO:0007669"/>
    <property type="project" value="InterPro"/>
</dbReference>
<evidence type="ECO:0000256" key="2">
    <source>
        <dbReference type="ARBA" id="ARBA00022771"/>
    </source>
</evidence>
<feature type="domain" description="UBR-type" evidence="6">
    <location>
        <begin position="39"/>
        <end position="109"/>
    </location>
</feature>
<dbReference type="InterPro" id="IPR047506">
    <property type="entry name" value="UBR7-like_UBR-box"/>
</dbReference>
<dbReference type="InterPro" id="IPR003126">
    <property type="entry name" value="Znf_UBR"/>
</dbReference>
<dbReference type="PANTHER" id="PTHR13513">
    <property type="entry name" value="E3 UBIQUITIN-PROTEIN LIGASE UBR7"/>
    <property type="match status" value="1"/>
</dbReference>
<keyword evidence="2" id="KW-0863">Zinc-finger</keyword>
<keyword evidence="8" id="KW-1185">Reference proteome</keyword>
<dbReference type="STRING" id="13333.W1PVU0"/>
<name>W1PVU0_AMBTC</name>
<dbReference type="Gene3D" id="3.30.40.10">
    <property type="entry name" value="Zinc/RING finger domain, C3HC4 (zinc finger)"/>
    <property type="match status" value="1"/>
</dbReference>
<dbReference type="OrthoDB" id="10262564at2759"/>
<accession>W1PVU0</accession>
<evidence type="ECO:0000313" key="7">
    <source>
        <dbReference type="EMBL" id="ERN14147.1"/>
    </source>
</evidence>
<dbReference type="InterPro" id="IPR011011">
    <property type="entry name" value="Znf_FYVE_PHD"/>
</dbReference>